<evidence type="ECO:0000313" key="2">
    <source>
        <dbReference type="EMBL" id="AZB72210.2"/>
    </source>
</evidence>
<sequence length="181" mass="19684">MSLCDRSECGQSHFPERPYRLQRPEWQGYAEARRPRAAGMSTVTDLLQKAVYLGIGLASYVPELAKSENLADLSDRVQKLVDDLVARGEMTTEEAKQAVEELVRQAQGSVGGPAGSPPPIPQPIQITVEEVEPEANTSAASTPADSAPPSNSTSAADDLESLRQQVSQLREELNRLNQNKE</sequence>
<name>A0AAN1QMR1_SYNEL</name>
<evidence type="ECO:0000256" key="1">
    <source>
        <dbReference type="SAM" id="MobiDB-lite"/>
    </source>
</evidence>
<gene>
    <name evidence="2" type="ORF">DOP62_05250</name>
</gene>
<dbReference type="AlphaFoldDB" id="A0AAN1QMR1"/>
<dbReference type="Proteomes" id="UP000267249">
    <property type="component" value="Chromosome"/>
</dbReference>
<protein>
    <submittedName>
        <fullName evidence="2">Uncharacterized protein</fullName>
    </submittedName>
</protein>
<reference evidence="2 3" key="1">
    <citation type="journal article" date="2018" name="Sci. Rep.">
        <title>Genome Features and Biochemical Characteristics of a Robust, Fast Growing and Naturally Transformable Cyanobacterium Synechococcus elongatus PCC 11801 Isolated from India.</title>
        <authorList>
            <person name="Jaiswal D."/>
            <person name="Sengupta A."/>
            <person name="Sohoni S."/>
            <person name="Sengupta S."/>
            <person name="Phadnavis A.G."/>
            <person name="Pakrasi H.B."/>
            <person name="Wangikar P.P."/>
        </authorList>
    </citation>
    <scope>NUCLEOTIDE SEQUENCE [LARGE SCALE GENOMIC DNA]</scope>
    <source>
        <strain evidence="2 3">PCC 11801</strain>
    </source>
</reference>
<feature type="region of interest" description="Disordered" evidence="1">
    <location>
        <begin position="103"/>
        <end position="163"/>
    </location>
</feature>
<proteinExistence type="predicted"/>
<evidence type="ECO:0000313" key="3">
    <source>
        <dbReference type="Proteomes" id="UP000267249"/>
    </source>
</evidence>
<organism evidence="2 3">
    <name type="scientific">Synechococcus elongatus PCC 11801</name>
    <dbReference type="NCBI Taxonomy" id="2219813"/>
    <lineage>
        <taxon>Bacteria</taxon>
        <taxon>Bacillati</taxon>
        <taxon>Cyanobacteriota</taxon>
        <taxon>Cyanophyceae</taxon>
        <taxon>Synechococcales</taxon>
        <taxon>Synechococcaceae</taxon>
        <taxon>Synechococcus</taxon>
    </lineage>
</organism>
<feature type="compositionally biased region" description="Low complexity" evidence="1">
    <location>
        <begin position="135"/>
        <end position="156"/>
    </location>
</feature>
<dbReference type="EMBL" id="CP030139">
    <property type="protein sequence ID" value="AZB72210.2"/>
    <property type="molecule type" value="Genomic_DNA"/>
</dbReference>
<accession>A0AAN1QMR1</accession>